<dbReference type="AlphaFoldDB" id="A0A9P6DFW3"/>
<feature type="region of interest" description="Disordered" evidence="1">
    <location>
        <begin position="102"/>
        <end position="123"/>
    </location>
</feature>
<dbReference type="EMBL" id="MU154565">
    <property type="protein sequence ID" value="KAF9495083.1"/>
    <property type="molecule type" value="Genomic_DNA"/>
</dbReference>
<comment type="caution">
    <text evidence="2">The sequence shown here is derived from an EMBL/GenBank/DDBJ whole genome shotgun (WGS) entry which is preliminary data.</text>
</comment>
<name>A0A9P6DFW3_PLEER</name>
<evidence type="ECO:0000256" key="1">
    <source>
        <dbReference type="SAM" id="MobiDB-lite"/>
    </source>
</evidence>
<proteinExistence type="predicted"/>
<feature type="compositionally biased region" description="Polar residues" evidence="1">
    <location>
        <begin position="1"/>
        <end position="10"/>
    </location>
</feature>
<protein>
    <submittedName>
        <fullName evidence="2">Uncharacterized protein</fullName>
    </submittedName>
</protein>
<reference evidence="2" key="1">
    <citation type="submission" date="2020-11" db="EMBL/GenBank/DDBJ databases">
        <authorList>
            <consortium name="DOE Joint Genome Institute"/>
            <person name="Ahrendt S."/>
            <person name="Riley R."/>
            <person name="Andreopoulos W."/>
            <person name="Labutti K."/>
            <person name="Pangilinan J."/>
            <person name="Ruiz-Duenas F.J."/>
            <person name="Barrasa J.M."/>
            <person name="Sanchez-Garcia M."/>
            <person name="Camarero S."/>
            <person name="Miyauchi S."/>
            <person name="Serrano A."/>
            <person name="Linde D."/>
            <person name="Babiker R."/>
            <person name="Drula E."/>
            <person name="Ayuso-Fernandez I."/>
            <person name="Pacheco R."/>
            <person name="Padilla G."/>
            <person name="Ferreira P."/>
            <person name="Barriuso J."/>
            <person name="Kellner H."/>
            <person name="Castanera R."/>
            <person name="Alfaro M."/>
            <person name="Ramirez L."/>
            <person name="Pisabarro A.G."/>
            <person name="Kuo A."/>
            <person name="Tritt A."/>
            <person name="Lipzen A."/>
            <person name="He G."/>
            <person name="Yan M."/>
            <person name="Ng V."/>
            <person name="Cullen D."/>
            <person name="Martin F."/>
            <person name="Rosso M.-N."/>
            <person name="Henrissat B."/>
            <person name="Hibbett D."/>
            <person name="Martinez A.T."/>
            <person name="Grigoriev I.V."/>
        </authorList>
    </citation>
    <scope>NUCLEOTIDE SEQUENCE</scope>
    <source>
        <strain evidence="2">ATCC 90797</strain>
    </source>
</reference>
<accession>A0A9P6DFW3</accession>
<feature type="compositionally biased region" description="Polar residues" evidence="1">
    <location>
        <begin position="111"/>
        <end position="120"/>
    </location>
</feature>
<evidence type="ECO:0000313" key="2">
    <source>
        <dbReference type="EMBL" id="KAF9495083.1"/>
    </source>
</evidence>
<gene>
    <name evidence="2" type="ORF">BDN71DRAFT_1507025</name>
</gene>
<keyword evidence="3" id="KW-1185">Reference proteome</keyword>
<evidence type="ECO:0000313" key="3">
    <source>
        <dbReference type="Proteomes" id="UP000807025"/>
    </source>
</evidence>
<sequence length="164" mass="17498">MVMGNNSVPATHSLPVHKSPVVHHNGASLRPSTQKPEKRHTSTSYNQTKKTWPSKTIIPANSGSNPSLSLVDQMILDLPTPNNIPNTDKLCSSIPADTCPSPSVSDIKLVNTPSSSSELTDVSEDINMNKAEDKPSASPTTKIPTVELVDLSISKDSTIAKCTK</sequence>
<dbReference type="Proteomes" id="UP000807025">
    <property type="component" value="Unassembled WGS sequence"/>
</dbReference>
<feature type="compositionally biased region" description="Polar residues" evidence="1">
    <location>
        <begin position="42"/>
        <end position="64"/>
    </location>
</feature>
<organism evidence="2 3">
    <name type="scientific">Pleurotus eryngii</name>
    <name type="common">Boletus of the steppes</name>
    <dbReference type="NCBI Taxonomy" id="5323"/>
    <lineage>
        <taxon>Eukaryota</taxon>
        <taxon>Fungi</taxon>
        <taxon>Dikarya</taxon>
        <taxon>Basidiomycota</taxon>
        <taxon>Agaricomycotina</taxon>
        <taxon>Agaricomycetes</taxon>
        <taxon>Agaricomycetidae</taxon>
        <taxon>Agaricales</taxon>
        <taxon>Pleurotineae</taxon>
        <taxon>Pleurotaceae</taxon>
        <taxon>Pleurotus</taxon>
    </lineage>
</organism>
<feature type="region of interest" description="Disordered" evidence="1">
    <location>
        <begin position="1"/>
        <end position="64"/>
    </location>
</feature>